<protein>
    <submittedName>
        <fullName evidence="1">Uncharacterized protein</fullName>
    </submittedName>
</protein>
<sequence>MEIHHYTKASTLPLILQSGKIRFTRADHLDDLAEMPFETFHLSRQAYFVSSWVKSTVEKSGQWYRYADQHRGVRLSFNSSPFPVNKLQLELSRPYKTKDGELKKVGLKLNDAPAPFTKKQCLARALCLCHGLTRNPSVAKFYMSKILPPI</sequence>
<keyword evidence="2" id="KW-1185">Reference proteome</keyword>
<dbReference type="Proteomes" id="UP001138460">
    <property type="component" value="Unassembled WGS sequence"/>
</dbReference>
<dbReference type="AlphaFoldDB" id="A0A9X8JIG9"/>
<evidence type="ECO:0000313" key="2">
    <source>
        <dbReference type="Proteomes" id="UP001138460"/>
    </source>
</evidence>
<proteinExistence type="predicted"/>
<dbReference type="RefSeq" id="WP_129712317.1">
    <property type="nucleotide sequence ID" value="NZ_JBEHFA010000001.1"/>
</dbReference>
<comment type="caution">
    <text evidence="1">The sequence shown here is derived from an EMBL/GenBank/DDBJ whole genome shotgun (WGS) entry which is preliminary data.</text>
</comment>
<accession>A0A9X8JIG9</accession>
<dbReference type="EMBL" id="NWTM01000002">
    <property type="protein sequence ID" value="RYC41454.1"/>
    <property type="molecule type" value="Genomic_DNA"/>
</dbReference>
<name>A0A9X8JIG9_9GAMM</name>
<organism evidence="1 2">
    <name type="scientific">Pectobacterium zantedeschiae</name>
    <dbReference type="NCBI Taxonomy" id="2034769"/>
    <lineage>
        <taxon>Bacteria</taxon>
        <taxon>Pseudomonadati</taxon>
        <taxon>Pseudomonadota</taxon>
        <taxon>Gammaproteobacteria</taxon>
        <taxon>Enterobacterales</taxon>
        <taxon>Pectobacteriaceae</taxon>
        <taxon>Pectobacterium</taxon>
    </lineage>
</organism>
<evidence type="ECO:0000313" key="1">
    <source>
        <dbReference type="EMBL" id="RYC41454.1"/>
    </source>
</evidence>
<dbReference type="OrthoDB" id="7852032at2"/>
<reference evidence="1 2" key="1">
    <citation type="journal article" date="2018" name="Syst. Appl. Microbiol.">
        <title>Pectobacterium zantedeschiae sp. nov. a new species of a soft rot pathogen isolated from Calla lily (Zantedeschia spp.).</title>
        <authorList>
            <person name="Waleron M."/>
            <person name="Misztak A."/>
            <person name="Waleron M."/>
            <person name="Franczuk M."/>
            <person name="Jonca J."/>
            <person name="Wielgomas B."/>
            <person name="Mikicinski A."/>
            <person name="Popovic T."/>
            <person name="Waleron K."/>
        </authorList>
    </citation>
    <scope>NUCLEOTIDE SEQUENCE [LARGE SCALE GENOMIC DNA]</scope>
    <source>
        <strain evidence="1 2">9M</strain>
    </source>
</reference>
<gene>
    <name evidence="1" type="ORF">CLR69_15045</name>
</gene>